<dbReference type="OMA" id="LAWENDY"/>
<feature type="domain" description="HAT C-terminal dimerisation" evidence="1">
    <location>
        <begin position="224"/>
        <end position="293"/>
    </location>
</feature>
<dbReference type="InterPro" id="IPR040647">
    <property type="entry name" value="SPIN-DOC_Znf-C2H2"/>
</dbReference>
<feature type="domain" description="SPIN-DOC-like zinc-finger" evidence="2">
    <location>
        <begin position="13"/>
        <end position="70"/>
    </location>
</feature>
<organism evidence="3 4">
    <name type="scientific">Ooceraea biroi</name>
    <name type="common">Clonal raider ant</name>
    <name type="synonym">Cerapachys biroi</name>
    <dbReference type="NCBI Taxonomy" id="2015173"/>
    <lineage>
        <taxon>Eukaryota</taxon>
        <taxon>Metazoa</taxon>
        <taxon>Ecdysozoa</taxon>
        <taxon>Arthropoda</taxon>
        <taxon>Hexapoda</taxon>
        <taxon>Insecta</taxon>
        <taxon>Pterygota</taxon>
        <taxon>Neoptera</taxon>
        <taxon>Endopterygota</taxon>
        <taxon>Hymenoptera</taxon>
        <taxon>Apocrita</taxon>
        <taxon>Aculeata</taxon>
        <taxon>Formicoidea</taxon>
        <taxon>Formicidae</taxon>
        <taxon>Dorylinae</taxon>
        <taxon>Ooceraea</taxon>
    </lineage>
</organism>
<reference evidence="3 4" key="1">
    <citation type="journal article" date="2014" name="Curr. Biol.">
        <title>The genome of the clonal raider ant Cerapachys biroi.</title>
        <authorList>
            <person name="Oxley P.R."/>
            <person name="Ji L."/>
            <person name="Fetter-Pruneda I."/>
            <person name="McKenzie S.K."/>
            <person name="Li C."/>
            <person name="Hu H."/>
            <person name="Zhang G."/>
            <person name="Kronauer D.J."/>
        </authorList>
    </citation>
    <scope>NUCLEOTIDE SEQUENCE [LARGE SCALE GENOMIC DNA]</scope>
</reference>
<dbReference type="OrthoDB" id="7701213at2759"/>
<evidence type="ECO:0000313" key="4">
    <source>
        <dbReference type="Proteomes" id="UP000053097"/>
    </source>
</evidence>
<keyword evidence="4" id="KW-1185">Reference proteome</keyword>
<dbReference type="Proteomes" id="UP000053097">
    <property type="component" value="Unassembled WGS sequence"/>
</dbReference>
<dbReference type="PANTHER" id="PTHR45913:SF20">
    <property type="entry name" value="GENERAL TRANSCRIPTION FACTOR II-I REPEAT DOMAIN-CONTAINING PROTEIN 2"/>
    <property type="match status" value="1"/>
</dbReference>
<evidence type="ECO:0000259" key="2">
    <source>
        <dbReference type="Pfam" id="PF18658"/>
    </source>
</evidence>
<dbReference type="PANTHER" id="PTHR45913">
    <property type="entry name" value="EPM2A-INTERACTING PROTEIN 1"/>
    <property type="match status" value="1"/>
</dbReference>
<dbReference type="SUPFAM" id="SSF53098">
    <property type="entry name" value="Ribonuclease H-like"/>
    <property type="match status" value="1"/>
</dbReference>
<gene>
    <name evidence="3" type="ORF">X777_13631</name>
</gene>
<accession>A0A026VYA3</accession>
<dbReference type="Pfam" id="PF05699">
    <property type="entry name" value="Dimer_Tnp_hAT"/>
    <property type="match status" value="1"/>
</dbReference>
<evidence type="ECO:0000259" key="1">
    <source>
        <dbReference type="Pfam" id="PF05699"/>
    </source>
</evidence>
<dbReference type="InterPro" id="IPR012337">
    <property type="entry name" value="RNaseH-like_sf"/>
</dbReference>
<dbReference type="STRING" id="2015173.A0A026VYA3"/>
<protein>
    <submittedName>
        <fullName evidence="3">General transcription factor II-I repeat domain-containing protein 2B</fullName>
    </submittedName>
</protein>
<dbReference type="AlphaFoldDB" id="A0A026VYA3"/>
<dbReference type="Pfam" id="PF18658">
    <property type="entry name" value="zf-C2H2_12"/>
    <property type="match status" value="1"/>
</dbReference>
<proteinExistence type="predicted"/>
<sequence length="320" mass="37914">MPKPQREIYPYLAWENDYLFIKDNISLLCLVCKNRLQTFKKYNVQRHYAKFHELEYEKYKGELRKKKINELKNEIKLVQNSSDTTHFEKALMDKTVLSELAFLTDFTQHMNNLNLKLQGKNQSISDVIHFINGFRIKLNLFKIEIEKEEFHHFPCCQEIKEEHPDVDFTDFGDLINEIAIDFHSRFKELLILENDILLFNNPLTVPIEKQNIKYRSELCDLRVDPCLSMKKETGIEFFKLLPKNLYPELRNFGLRIASMFGTTYSCESAFSLIKLIKNKNRASLTDDRLSTLMRIAISKIEIDIEELVNMKINDEINKKN</sequence>
<dbReference type="InterPro" id="IPR008906">
    <property type="entry name" value="HATC_C_dom"/>
</dbReference>
<dbReference type="EMBL" id="KK107595">
    <property type="protein sequence ID" value="EZA48615.1"/>
    <property type="molecule type" value="Genomic_DNA"/>
</dbReference>
<dbReference type="GO" id="GO:0046983">
    <property type="term" value="F:protein dimerization activity"/>
    <property type="evidence" value="ECO:0007669"/>
    <property type="project" value="InterPro"/>
</dbReference>
<evidence type="ECO:0000313" key="3">
    <source>
        <dbReference type="EMBL" id="EZA48615.1"/>
    </source>
</evidence>
<name>A0A026VYA3_OOCBI</name>